<evidence type="ECO:0000313" key="2">
    <source>
        <dbReference type="Proteomes" id="UP001417504"/>
    </source>
</evidence>
<evidence type="ECO:0000313" key="1">
    <source>
        <dbReference type="EMBL" id="KAK9155100.1"/>
    </source>
</evidence>
<comment type="caution">
    <text evidence="1">The sequence shown here is derived from an EMBL/GenBank/DDBJ whole genome shotgun (WGS) entry which is preliminary data.</text>
</comment>
<proteinExistence type="predicted"/>
<protein>
    <submittedName>
        <fullName evidence="1">Uncharacterized protein</fullName>
    </submittedName>
</protein>
<keyword evidence="2" id="KW-1185">Reference proteome</keyword>
<accession>A0AAP0KPR9</accession>
<dbReference type="Proteomes" id="UP001417504">
    <property type="component" value="Unassembled WGS sequence"/>
</dbReference>
<dbReference type="EMBL" id="JBBNAE010000001">
    <property type="protein sequence ID" value="KAK9155100.1"/>
    <property type="molecule type" value="Genomic_DNA"/>
</dbReference>
<gene>
    <name evidence="1" type="ORF">Sjap_002580</name>
</gene>
<reference evidence="1 2" key="1">
    <citation type="submission" date="2024-01" db="EMBL/GenBank/DDBJ databases">
        <title>Genome assemblies of Stephania.</title>
        <authorList>
            <person name="Yang L."/>
        </authorList>
    </citation>
    <scope>NUCLEOTIDE SEQUENCE [LARGE SCALE GENOMIC DNA]</scope>
    <source>
        <strain evidence="1">QJT</strain>
        <tissue evidence="1">Leaf</tissue>
    </source>
</reference>
<sequence length="122" mass="13699">MVGFPRLNAEGSYSGLWISHSRRVRAGMLYSRPEPESLSSRREGRDLLFWMASPRHGLGAHYFRRYGFPTLGRPPYGVDFGASAPDAVEWRREAFVLTTSLAVSHPDAESRVFHTPAHVAVL</sequence>
<name>A0AAP0KPR9_9MAGN</name>
<dbReference type="AlphaFoldDB" id="A0AAP0KPR9"/>
<organism evidence="1 2">
    <name type="scientific">Stephania japonica</name>
    <dbReference type="NCBI Taxonomy" id="461633"/>
    <lineage>
        <taxon>Eukaryota</taxon>
        <taxon>Viridiplantae</taxon>
        <taxon>Streptophyta</taxon>
        <taxon>Embryophyta</taxon>
        <taxon>Tracheophyta</taxon>
        <taxon>Spermatophyta</taxon>
        <taxon>Magnoliopsida</taxon>
        <taxon>Ranunculales</taxon>
        <taxon>Menispermaceae</taxon>
        <taxon>Menispermoideae</taxon>
        <taxon>Cissampelideae</taxon>
        <taxon>Stephania</taxon>
    </lineage>
</organism>